<gene>
    <name evidence="1" type="ORF">EVG15_02125</name>
</gene>
<comment type="caution">
    <text evidence="1">The sequence shown here is derived from an EMBL/GenBank/DDBJ whole genome shotgun (WGS) entry which is preliminary data.</text>
</comment>
<evidence type="ECO:0000313" key="1">
    <source>
        <dbReference type="EMBL" id="RZD19255.1"/>
    </source>
</evidence>
<dbReference type="Proteomes" id="UP000319296">
    <property type="component" value="Unassembled WGS sequence"/>
</dbReference>
<name>A0A519BPQ7_9DELT</name>
<dbReference type="GO" id="GO:0009307">
    <property type="term" value="P:DNA restriction-modification system"/>
    <property type="evidence" value="ECO:0007669"/>
    <property type="project" value="InterPro"/>
</dbReference>
<keyword evidence="1" id="KW-0255">Endonuclease</keyword>
<keyword evidence="1" id="KW-0540">Nuclease</keyword>
<evidence type="ECO:0000313" key="2">
    <source>
        <dbReference type="Proteomes" id="UP000319296"/>
    </source>
</evidence>
<sequence length="240" mass="28119">MPKNKKEKYSKEFGKKEKVLNYTCQTYQLSRPDKVGAVMALIRECQPKSFEDWERWYFENAYTESRSKSKTRTKITKEELIELGERLYVKIKEIVIPEWEEAFRQLTLQDCTDYIYNLTICRTYDGFLTEKSVINDNLAKRFPDVNFLESDPQLDHAGDIDYLGWIGDKAFGIQIKPVTARANFGNYSASERMKASFEEFEEKFGGKVFIVFSVDDKVENKEILSEIEDEISRLKAGRKI</sequence>
<accession>A0A519BPQ7</accession>
<dbReference type="InterPro" id="IPR019068">
    <property type="entry name" value="Restrct_endonuc_II_MjaI"/>
</dbReference>
<reference evidence="1 2" key="1">
    <citation type="journal article" date="2019" name="ISME J.">
        <title>Insights into ecological role of a new deltaproteobacterial order Candidatus Acidulodesulfobacterales by metagenomics and metatranscriptomics.</title>
        <authorList>
            <person name="Tan S."/>
            <person name="Liu J."/>
            <person name="Fang Y."/>
            <person name="Hedlund B.P."/>
            <person name="Lian Z.H."/>
            <person name="Huang L.Y."/>
            <person name="Li J.T."/>
            <person name="Huang L.N."/>
            <person name="Li W.J."/>
            <person name="Jiang H.C."/>
            <person name="Dong H.L."/>
            <person name="Shu W.S."/>
        </authorList>
    </citation>
    <scope>NUCLEOTIDE SEQUENCE [LARGE SCALE GENOMIC DNA]</scope>
    <source>
        <strain evidence="1">AP1</strain>
    </source>
</reference>
<proteinExistence type="predicted"/>
<protein>
    <submittedName>
        <fullName evidence="1">MjaI family restriction endonuclease</fullName>
    </submittedName>
</protein>
<dbReference type="AlphaFoldDB" id="A0A519BPQ7"/>
<dbReference type="Pfam" id="PF09568">
    <property type="entry name" value="RE_MjaI"/>
    <property type="match status" value="1"/>
</dbReference>
<organism evidence="1 2">
    <name type="scientific">Candidatus Acididesulfobacter diazotrophicus</name>
    <dbReference type="NCBI Taxonomy" id="2597226"/>
    <lineage>
        <taxon>Bacteria</taxon>
        <taxon>Deltaproteobacteria</taxon>
        <taxon>Candidatus Acidulodesulfobacterales</taxon>
        <taxon>Candidatus Acididesulfobacter</taxon>
    </lineage>
</organism>
<dbReference type="GO" id="GO:0009036">
    <property type="term" value="F:type II site-specific deoxyribonuclease activity"/>
    <property type="evidence" value="ECO:0007669"/>
    <property type="project" value="InterPro"/>
</dbReference>
<keyword evidence="1" id="KW-0378">Hydrolase</keyword>
<dbReference type="EMBL" id="SGBB01000002">
    <property type="protein sequence ID" value="RZD19255.1"/>
    <property type="molecule type" value="Genomic_DNA"/>
</dbReference>
<dbReference type="GO" id="GO:0003677">
    <property type="term" value="F:DNA binding"/>
    <property type="evidence" value="ECO:0007669"/>
    <property type="project" value="InterPro"/>
</dbReference>